<dbReference type="InterPro" id="IPR001610">
    <property type="entry name" value="PAC"/>
</dbReference>
<keyword evidence="7" id="KW-0547">Nucleotide-binding</keyword>
<dbReference type="GO" id="GO:0007234">
    <property type="term" value="P:osmosensory signaling via phosphorelay pathway"/>
    <property type="evidence" value="ECO:0007669"/>
    <property type="project" value="TreeGrafter"/>
</dbReference>
<dbReference type="Pfam" id="PF00512">
    <property type="entry name" value="HisKA"/>
    <property type="match status" value="1"/>
</dbReference>
<dbReference type="InterPro" id="IPR000014">
    <property type="entry name" value="PAS"/>
</dbReference>
<keyword evidence="6 13" id="KW-0812">Transmembrane</keyword>
<evidence type="ECO:0000259" key="16">
    <source>
        <dbReference type="PROSITE" id="PS50113"/>
    </source>
</evidence>
<dbReference type="SMART" id="SM01079">
    <property type="entry name" value="CHASE"/>
    <property type="match status" value="1"/>
</dbReference>
<keyword evidence="11" id="KW-0902">Two-component regulatory system</keyword>
<dbReference type="PRINTS" id="PR00344">
    <property type="entry name" value="BCTRLSENSOR"/>
</dbReference>
<dbReference type="PROSITE" id="PS50109">
    <property type="entry name" value="HIS_KIN"/>
    <property type="match status" value="1"/>
</dbReference>
<evidence type="ECO:0000256" key="10">
    <source>
        <dbReference type="ARBA" id="ARBA00022989"/>
    </source>
</evidence>
<dbReference type="SUPFAM" id="SSF55785">
    <property type="entry name" value="PYP-like sensor domain (PAS domain)"/>
    <property type="match status" value="1"/>
</dbReference>
<feature type="domain" description="PAC" evidence="16">
    <location>
        <begin position="378"/>
        <end position="430"/>
    </location>
</feature>
<dbReference type="GO" id="GO:0016020">
    <property type="term" value="C:membrane"/>
    <property type="evidence" value="ECO:0007669"/>
    <property type="project" value="UniProtKB-SubCell"/>
</dbReference>
<name>A0A0G1D9P1_9BACT</name>
<dbReference type="Pfam" id="PF02518">
    <property type="entry name" value="HATPase_c"/>
    <property type="match status" value="1"/>
</dbReference>
<sequence>MWIFINRSVEDRKHRDLNLTLDKVEDTIRERLMTATGILYDLRGFLGVSELSPEKWRKYFEVSSLEENHPGSYSIAYVEMVRKENISVFEELMRNSGDSKYLNYMVFPKTGEDISYPIKYLHTTDPDVSVLLGFDFQYSDRTTAAFNQATLTGEPTLSELTHLDLIIPSSKKTGYEIVLPVYDRAASQIGFLGAWINSEGLMGTGVDMTGLRYSLFDGDEKIFTSGRLGGEPLTHINREVELLGHNFRVVLESDKMFKLSSFEENLPTIFLATIIVILLLWVLSVYAILSSRRRAVVLADLATRDLRKFKQAVDGVSDHVIITDPEGVIMYANKAAEEITGYGLVEMIGKKPSLWGGQMPKEFYENFWKTIKYDKRPFWGEIRNRRKSGELYEAEMRVSPILDDKENLLFFVGIERDLSKFRAIEKMKTEFISLASHQLRTPLSGVKWFVEMMLSGDAGKLTDLQTKYLSKIKESNEREIQLVNALLNVSRIESGRIIILSKKTNLKNLVESVVADIKVNIGGERNIEYDIGENLPEVEVDPDLIKHVYNNLLSNAVMYSNPGGKIEIKVYPKDGRILTEIKDNGIGIPKAEQPRVFEKFFRASNATKKVTEGTGLGLYLTKTIVESSGGKIWFTSAVGRGTTFKFWLPLKAVKGKMVEPEGGKII</sequence>
<dbReference type="EMBL" id="LCFK01000007">
    <property type="protein sequence ID" value="KKS94600.1"/>
    <property type="molecule type" value="Genomic_DNA"/>
</dbReference>
<evidence type="ECO:0000313" key="18">
    <source>
        <dbReference type="EMBL" id="KKS94600.1"/>
    </source>
</evidence>
<dbReference type="SMART" id="SM00388">
    <property type="entry name" value="HisKA"/>
    <property type="match status" value="1"/>
</dbReference>
<comment type="catalytic activity">
    <reaction evidence="1">
        <text>ATP + protein L-histidine = ADP + protein N-phospho-L-histidine.</text>
        <dbReference type="EC" id="2.7.13.3"/>
    </reaction>
</comment>
<comment type="caution">
    <text evidence="18">The sequence shown here is derived from an EMBL/GenBank/DDBJ whole genome shotgun (WGS) entry which is preliminary data.</text>
</comment>
<dbReference type="NCBIfam" id="TIGR00229">
    <property type="entry name" value="sensory_box"/>
    <property type="match status" value="1"/>
</dbReference>
<organism evidence="18 19">
    <name type="scientific">Candidatus Collierbacteria bacterium GW2011_GWC2_43_12</name>
    <dbReference type="NCBI Taxonomy" id="1618390"/>
    <lineage>
        <taxon>Bacteria</taxon>
        <taxon>Candidatus Collieribacteriota</taxon>
    </lineage>
</organism>
<dbReference type="GO" id="GO:0000155">
    <property type="term" value="F:phosphorelay sensor kinase activity"/>
    <property type="evidence" value="ECO:0007669"/>
    <property type="project" value="InterPro"/>
</dbReference>
<proteinExistence type="predicted"/>
<dbReference type="InterPro" id="IPR036097">
    <property type="entry name" value="HisK_dim/P_sf"/>
</dbReference>
<evidence type="ECO:0000259" key="17">
    <source>
        <dbReference type="PROSITE" id="PS50839"/>
    </source>
</evidence>
<dbReference type="PANTHER" id="PTHR42878">
    <property type="entry name" value="TWO-COMPONENT HISTIDINE KINASE"/>
    <property type="match status" value="1"/>
</dbReference>
<feature type="domain" description="Histidine kinase" evidence="14">
    <location>
        <begin position="434"/>
        <end position="652"/>
    </location>
</feature>
<protein>
    <recommendedName>
        <fullName evidence="3">histidine kinase</fullName>
        <ecNumber evidence="3">2.7.13.3</ecNumber>
    </recommendedName>
</protein>
<dbReference type="AlphaFoldDB" id="A0A0G1D9P1"/>
<dbReference type="GO" id="GO:0006355">
    <property type="term" value="P:regulation of DNA-templated transcription"/>
    <property type="evidence" value="ECO:0007669"/>
    <property type="project" value="InterPro"/>
</dbReference>
<keyword evidence="8 18" id="KW-0418">Kinase</keyword>
<dbReference type="CDD" id="cd00130">
    <property type="entry name" value="PAS"/>
    <property type="match status" value="1"/>
</dbReference>
<keyword evidence="12 13" id="KW-0472">Membrane</keyword>
<keyword evidence="10 13" id="KW-1133">Transmembrane helix</keyword>
<dbReference type="InterPro" id="IPR000700">
    <property type="entry name" value="PAS-assoc_C"/>
</dbReference>
<dbReference type="Gene3D" id="1.10.287.130">
    <property type="match status" value="1"/>
</dbReference>
<feature type="domain" description="PAS" evidence="15">
    <location>
        <begin position="305"/>
        <end position="350"/>
    </location>
</feature>
<evidence type="ECO:0000256" key="5">
    <source>
        <dbReference type="ARBA" id="ARBA00022679"/>
    </source>
</evidence>
<dbReference type="SMART" id="SM00086">
    <property type="entry name" value="PAC"/>
    <property type="match status" value="1"/>
</dbReference>
<dbReference type="SUPFAM" id="SSF47384">
    <property type="entry name" value="Homodimeric domain of signal transducing histidine kinase"/>
    <property type="match status" value="1"/>
</dbReference>
<dbReference type="InterPro" id="IPR042240">
    <property type="entry name" value="CHASE_sf"/>
</dbReference>
<dbReference type="InterPro" id="IPR004358">
    <property type="entry name" value="Sig_transdc_His_kin-like_C"/>
</dbReference>
<dbReference type="EC" id="2.7.13.3" evidence="3"/>
<dbReference type="PROSITE" id="PS50113">
    <property type="entry name" value="PAC"/>
    <property type="match status" value="1"/>
</dbReference>
<dbReference type="PANTHER" id="PTHR42878:SF7">
    <property type="entry name" value="SENSOR HISTIDINE KINASE GLRK"/>
    <property type="match status" value="1"/>
</dbReference>
<dbReference type="GO" id="GO:0000156">
    <property type="term" value="F:phosphorelay response regulator activity"/>
    <property type="evidence" value="ECO:0007669"/>
    <property type="project" value="TreeGrafter"/>
</dbReference>
<evidence type="ECO:0000256" key="13">
    <source>
        <dbReference type="SAM" id="Phobius"/>
    </source>
</evidence>
<dbReference type="InterPro" id="IPR003594">
    <property type="entry name" value="HATPase_dom"/>
</dbReference>
<dbReference type="PROSITE" id="PS50839">
    <property type="entry name" value="CHASE"/>
    <property type="match status" value="1"/>
</dbReference>
<evidence type="ECO:0000256" key="9">
    <source>
        <dbReference type="ARBA" id="ARBA00022840"/>
    </source>
</evidence>
<dbReference type="PROSITE" id="PS50112">
    <property type="entry name" value="PAS"/>
    <property type="match status" value="1"/>
</dbReference>
<feature type="transmembrane region" description="Helical" evidence="13">
    <location>
        <begin position="269"/>
        <end position="289"/>
    </location>
</feature>
<evidence type="ECO:0000256" key="12">
    <source>
        <dbReference type="ARBA" id="ARBA00023136"/>
    </source>
</evidence>
<dbReference type="SMART" id="SM00387">
    <property type="entry name" value="HATPase_c"/>
    <property type="match status" value="1"/>
</dbReference>
<dbReference type="InterPro" id="IPR013767">
    <property type="entry name" value="PAS_fold"/>
</dbReference>
<dbReference type="Gene3D" id="3.30.450.350">
    <property type="entry name" value="CHASE domain"/>
    <property type="match status" value="1"/>
</dbReference>
<evidence type="ECO:0000256" key="6">
    <source>
        <dbReference type="ARBA" id="ARBA00022692"/>
    </source>
</evidence>
<evidence type="ECO:0000259" key="15">
    <source>
        <dbReference type="PROSITE" id="PS50112"/>
    </source>
</evidence>
<evidence type="ECO:0000256" key="3">
    <source>
        <dbReference type="ARBA" id="ARBA00012438"/>
    </source>
</evidence>
<comment type="subcellular location">
    <subcellularLocation>
        <location evidence="2">Membrane</location>
        <topology evidence="2">Multi-pass membrane protein</topology>
    </subcellularLocation>
</comment>
<dbReference type="InterPro" id="IPR003661">
    <property type="entry name" value="HisK_dim/P_dom"/>
</dbReference>
<keyword evidence="9" id="KW-0067">ATP-binding</keyword>
<dbReference type="CDD" id="cd00075">
    <property type="entry name" value="HATPase"/>
    <property type="match status" value="1"/>
</dbReference>
<dbReference type="InterPro" id="IPR035965">
    <property type="entry name" value="PAS-like_dom_sf"/>
</dbReference>
<evidence type="ECO:0000313" key="19">
    <source>
        <dbReference type="Proteomes" id="UP000033980"/>
    </source>
</evidence>
<reference evidence="18 19" key="1">
    <citation type="journal article" date="2015" name="Nature">
        <title>rRNA introns, odd ribosomes, and small enigmatic genomes across a large radiation of phyla.</title>
        <authorList>
            <person name="Brown C.T."/>
            <person name="Hug L.A."/>
            <person name="Thomas B.C."/>
            <person name="Sharon I."/>
            <person name="Castelle C.J."/>
            <person name="Singh A."/>
            <person name="Wilkins M.J."/>
            <person name="Williams K.H."/>
            <person name="Banfield J.F."/>
        </authorList>
    </citation>
    <scope>NUCLEOTIDE SEQUENCE [LARGE SCALE GENOMIC DNA]</scope>
</reference>
<evidence type="ECO:0000256" key="1">
    <source>
        <dbReference type="ARBA" id="ARBA00000085"/>
    </source>
</evidence>
<dbReference type="Proteomes" id="UP000033980">
    <property type="component" value="Unassembled WGS sequence"/>
</dbReference>
<dbReference type="FunFam" id="3.30.565.10:FF:000006">
    <property type="entry name" value="Sensor histidine kinase WalK"/>
    <property type="match status" value="1"/>
</dbReference>
<evidence type="ECO:0000256" key="7">
    <source>
        <dbReference type="ARBA" id="ARBA00022741"/>
    </source>
</evidence>
<dbReference type="InterPro" id="IPR050351">
    <property type="entry name" value="BphY/WalK/GraS-like"/>
</dbReference>
<dbReference type="SUPFAM" id="SSF55874">
    <property type="entry name" value="ATPase domain of HSP90 chaperone/DNA topoisomerase II/histidine kinase"/>
    <property type="match status" value="1"/>
</dbReference>
<keyword evidence="5" id="KW-0808">Transferase</keyword>
<dbReference type="Gene3D" id="3.30.450.20">
    <property type="entry name" value="PAS domain"/>
    <property type="match status" value="1"/>
</dbReference>
<evidence type="ECO:0000256" key="2">
    <source>
        <dbReference type="ARBA" id="ARBA00004141"/>
    </source>
</evidence>
<evidence type="ECO:0000256" key="4">
    <source>
        <dbReference type="ARBA" id="ARBA00022553"/>
    </source>
</evidence>
<dbReference type="GO" id="GO:0030295">
    <property type="term" value="F:protein kinase activator activity"/>
    <property type="evidence" value="ECO:0007669"/>
    <property type="project" value="TreeGrafter"/>
</dbReference>
<dbReference type="GO" id="GO:0005524">
    <property type="term" value="F:ATP binding"/>
    <property type="evidence" value="ECO:0007669"/>
    <property type="project" value="UniProtKB-KW"/>
</dbReference>
<gene>
    <name evidence="18" type="ORF">UV68_C0007G0017</name>
</gene>
<dbReference type="Pfam" id="PF00989">
    <property type="entry name" value="PAS"/>
    <property type="match status" value="1"/>
</dbReference>
<dbReference type="InterPro" id="IPR005467">
    <property type="entry name" value="His_kinase_dom"/>
</dbReference>
<feature type="domain" description="CHASE" evidence="17">
    <location>
        <begin position="47"/>
        <end position="211"/>
    </location>
</feature>
<keyword evidence="4" id="KW-0597">Phosphoprotein</keyword>
<dbReference type="InterPro" id="IPR036890">
    <property type="entry name" value="HATPase_C_sf"/>
</dbReference>
<evidence type="ECO:0000259" key="14">
    <source>
        <dbReference type="PROSITE" id="PS50109"/>
    </source>
</evidence>
<accession>A0A0G1D9P1</accession>
<dbReference type="Pfam" id="PF03924">
    <property type="entry name" value="CHASE"/>
    <property type="match status" value="1"/>
</dbReference>
<dbReference type="InterPro" id="IPR006189">
    <property type="entry name" value="CHASE_dom"/>
</dbReference>
<evidence type="ECO:0000256" key="8">
    <source>
        <dbReference type="ARBA" id="ARBA00022777"/>
    </source>
</evidence>
<evidence type="ECO:0000256" key="11">
    <source>
        <dbReference type="ARBA" id="ARBA00023012"/>
    </source>
</evidence>
<dbReference type="SMART" id="SM00091">
    <property type="entry name" value="PAS"/>
    <property type="match status" value="1"/>
</dbReference>
<dbReference type="CDD" id="cd00082">
    <property type="entry name" value="HisKA"/>
    <property type="match status" value="1"/>
</dbReference>
<dbReference type="Gene3D" id="3.30.565.10">
    <property type="entry name" value="Histidine kinase-like ATPase, C-terminal domain"/>
    <property type="match status" value="1"/>
</dbReference>